<feature type="domain" description="DUF6984" evidence="1">
    <location>
        <begin position="13"/>
        <end position="61"/>
    </location>
</feature>
<dbReference type="HOGENOM" id="CLU_2566426_0_0_11"/>
<dbReference type="KEGG" id="ari:UM93_04200"/>
<proteinExistence type="predicted"/>
<protein>
    <recommendedName>
        <fullName evidence="1">DUF6984 domain-containing protein</fullName>
    </recommendedName>
</protein>
<evidence type="ECO:0000313" key="3">
    <source>
        <dbReference type="Proteomes" id="UP000061839"/>
    </source>
</evidence>
<keyword evidence="3" id="KW-1185">Reference proteome</keyword>
<evidence type="ECO:0000313" key="2">
    <source>
        <dbReference type="EMBL" id="AJT40914.1"/>
    </source>
</evidence>
<reference evidence="2 3" key="1">
    <citation type="journal article" date="2015" name="Genome Announc.">
        <title>Complete Genome Sequencing of Protease-Producing Novel Arthrobacter sp. Strain IHBB 11108 Using PacBio Single-Molecule Real-Time Sequencing Technology.</title>
        <authorList>
            <person name="Kiran S."/>
            <person name="Swarnkar M.K."/>
            <person name="Pal M."/>
            <person name="Thakur R."/>
            <person name="Tewari R."/>
            <person name="Singh A.K."/>
            <person name="Gulati A."/>
        </authorList>
    </citation>
    <scope>NUCLEOTIDE SEQUENCE [LARGE SCALE GENOMIC DNA]</scope>
    <source>
        <strain evidence="2 3">IHBB 11108</strain>
    </source>
</reference>
<dbReference type="PATRIC" id="fig|1618207.4.peg.855"/>
<organism evidence="2 3">
    <name type="scientific">Psychromicrobium lacuslunae</name>
    <dbReference type="NCBI Taxonomy" id="1618207"/>
    <lineage>
        <taxon>Bacteria</taxon>
        <taxon>Bacillati</taxon>
        <taxon>Actinomycetota</taxon>
        <taxon>Actinomycetes</taxon>
        <taxon>Micrococcales</taxon>
        <taxon>Micrococcaceae</taxon>
        <taxon>Psychromicrobium</taxon>
    </lineage>
</organism>
<gene>
    <name evidence="2" type="ORF">UM93_04200</name>
</gene>
<dbReference type="AlphaFoldDB" id="A0A0D4BX61"/>
<sequence>MEQLQPELAHEPSSLRYIYSDGWFLDLDGQCVILSVNFDENDRLFELDSWKMDSNPLLRFPTILSEIHLGETTDIQDAAQP</sequence>
<dbReference type="RefSeq" id="WP_052663618.1">
    <property type="nucleotide sequence ID" value="NZ_CP011005.1"/>
</dbReference>
<evidence type="ECO:0000259" key="1">
    <source>
        <dbReference type="Pfam" id="PF22480"/>
    </source>
</evidence>
<dbReference type="EMBL" id="CP011005">
    <property type="protein sequence ID" value="AJT40914.1"/>
    <property type="molecule type" value="Genomic_DNA"/>
</dbReference>
<accession>A0A0D4BX61</accession>
<name>A0A0D4BX61_9MICC</name>
<dbReference type="OrthoDB" id="1050330at2"/>
<dbReference type="Pfam" id="PF22480">
    <property type="entry name" value="DUF6984"/>
    <property type="match status" value="1"/>
</dbReference>
<dbReference type="InterPro" id="IPR054253">
    <property type="entry name" value="DUF6984"/>
</dbReference>
<dbReference type="STRING" id="1618207.UM93_04200"/>
<dbReference type="Proteomes" id="UP000061839">
    <property type="component" value="Chromosome"/>
</dbReference>